<organism evidence="1 2">
    <name type="scientific">Methylomagnum ishizawai</name>
    <dbReference type="NCBI Taxonomy" id="1760988"/>
    <lineage>
        <taxon>Bacteria</taxon>
        <taxon>Pseudomonadati</taxon>
        <taxon>Pseudomonadota</taxon>
        <taxon>Gammaproteobacteria</taxon>
        <taxon>Methylococcales</taxon>
        <taxon>Methylococcaceae</taxon>
        <taxon>Methylomagnum</taxon>
    </lineage>
</organism>
<accession>A0A1Y6CX56</accession>
<keyword evidence="2" id="KW-1185">Reference proteome</keyword>
<sequence>MALIYVINSPVLTGYGLWRFEGPLAESAARELLAGGFVSALGHAGAARFLSARLGLGIPVNRVRVELQPGDRALVLRLLERLPENRALSAAEMEELPFELGLLTRLE</sequence>
<dbReference type="AlphaFoldDB" id="A0A1Y6CX56"/>
<dbReference type="SUPFAM" id="SSF143602">
    <property type="entry name" value="STIV B116-like"/>
    <property type="match status" value="1"/>
</dbReference>
<protein>
    <recommendedName>
        <fullName evidence="3">DUF1874 domain-containing protein</fullName>
    </recommendedName>
</protein>
<dbReference type="RefSeq" id="WP_085213317.1">
    <property type="nucleotide sequence ID" value="NZ_FXAM01000001.1"/>
</dbReference>
<dbReference type="OrthoDB" id="1909530at2"/>
<reference evidence="1 2" key="1">
    <citation type="submission" date="2016-12" db="EMBL/GenBank/DDBJ databases">
        <authorList>
            <person name="Song W.-J."/>
            <person name="Kurnit D.M."/>
        </authorList>
    </citation>
    <scope>NUCLEOTIDE SEQUENCE [LARGE SCALE GENOMIC DNA]</scope>
    <source>
        <strain evidence="1 2">175</strain>
    </source>
</reference>
<name>A0A1Y6CX56_9GAMM</name>
<evidence type="ECO:0008006" key="3">
    <source>
        <dbReference type="Google" id="ProtNLM"/>
    </source>
</evidence>
<dbReference type="InterPro" id="IPR037236">
    <property type="entry name" value="STIV_B116-like_sf"/>
</dbReference>
<proteinExistence type="predicted"/>
<dbReference type="InterPro" id="IPR015055">
    <property type="entry name" value="STIV_B116-like"/>
</dbReference>
<evidence type="ECO:0000313" key="2">
    <source>
        <dbReference type="Proteomes" id="UP000192923"/>
    </source>
</evidence>
<gene>
    <name evidence="1" type="ORF">SAMN02949497_2601</name>
</gene>
<dbReference type="Gene3D" id="3.40.50.11170">
    <property type="entry name" value="Uncharacterised protein PF08960, DUF1874"/>
    <property type="match status" value="1"/>
</dbReference>
<dbReference type="Proteomes" id="UP000192923">
    <property type="component" value="Unassembled WGS sequence"/>
</dbReference>
<evidence type="ECO:0000313" key="1">
    <source>
        <dbReference type="EMBL" id="SMF95248.1"/>
    </source>
</evidence>
<dbReference type="EMBL" id="FXAM01000001">
    <property type="protein sequence ID" value="SMF95248.1"/>
    <property type="molecule type" value="Genomic_DNA"/>
</dbReference>
<dbReference type="Pfam" id="PF08960">
    <property type="entry name" value="STIV_B116-like"/>
    <property type="match status" value="1"/>
</dbReference>